<reference evidence="9" key="1">
    <citation type="submission" date="2025-08" db="UniProtKB">
        <authorList>
            <consortium name="RefSeq"/>
        </authorList>
    </citation>
    <scope>IDENTIFICATION</scope>
    <source>
        <tissue evidence="9">Sperm</tissue>
    </source>
</reference>
<dbReference type="InterPro" id="IPR036539">
    <property type="entry name" value="Cyt_c_oxidase_su7a_sf"/>
</dbReference>
<evidence type="ECO:0000256" key="4">
    <source>
        <dbReference type="ARBA" id="ARBA00022946"/>
    </source>
</evidence>
<sequence>MLGTVILKQCGRRVFSTSTRSNVNRVLEKQKLYQANDHPVHLKGGSGDRLLYMLTMGITIFGSMGVVGSLVWIAFPHNK</sequence>
<comment type="similarity">
    <text evidence="2">Belongs to the cytochrome c oxidase VIIa family.</text>
</comment>
<organism evidence="8 9">
    <name type="scientific">Petromyzon marinus</name>
    <name type="common">Sea lamprey</name>
    <dbReference type="NCBI Taxonomy" id="7757"/>
    <lineage>
        <taxon>Eukaryota</taxon>
        <taxon>Metazoa</taxon>
        <taxon>Chordata</taxon>
        <taxon>Craniata</taxon>
        <taxon>Vertebrata</taxon>
        <taxon>Cyclostomata</taxon>
        <taxon>Hyperoartia</taxon>
        <taxon>Petromyzontiformes</taxon>
        <taxon>Petromyzontidae</taxon>
        <taxon>Petromyzon</taxon>
    </lineage>
</organism>
<keyword evidence="7" id="KW-0812">Transmembrane</keyword>
<dbReference type="Pfam" id="PF02238">
    <property type="entry name" value="COX7a"/>
    <property type="match status" value="1"/>
</dbReference>
<keyword evidence="7" id="KW-1133">Transmembrane helix</keyword>
<name>A0AAJ7T5Q6_PETMA</name>
<dbReference type="InterPro" id="IPR003177">
    <property type="entry name" value="Cytc_oxidase_su7a_met"/>
</dbReference>
<dbReference type="GO" id="GO:0006123">
    <property type="term" value="P:mitochondrial electron transport, cytochrome c to oxygen"/>
    <property type="evidence" value="ECO:0007669"/>
    <property type="project" value="InterPro"/>
</dbReference>
<dbReference type="GO" id="GO:0045277">
    <property type="term" value="C:respiratory chain complex IV"/>
    <property type="evidence" value="ECO:0007669"/>
    <property type="project" value="InterPro"/>
</dbReference>
<dbReference type="GO" id="GO:0005743">
    <property type="term" value="C:mitochondrial inner membrane"/>
    <property type="evidence" value="ECO:0007669"/>
    <property type="project" value="UniProtKB-SubCell"/>
</dbReference>
<dbReference type="Gene3D" id="4.10.91.10">
    <property type="entry name" value="Cytochrome c oxidase, subunit VIIa"/>
    <property type="match status" value="1"/>
</dbReference>
<comment type="subcellular location">
    <subcellularLocation>
        <location evidence="1">Mitochondrion inner membrane</location>
    </subcellularLocation>
</comment>
<keyword evidence="6 7" id="KW-0472">Membrane</keyword>
<dbReference type="InterPro" id="IPR039297">
    <property type="entry name" value="COX7a"/>
</dbReference>
<evidence type="ECO:0000256" key="7">
    <source>
        <dbReference type="SAM" id="Phobius"/>
    </source>
</evidence>
<gene>
    <name evidence="9" type="primary">LOC116943192</name>
</gene>
<dbReference type="RefSeq" id="XP_032811720.1">
    <property type="nucleotide sequence ID" value="XM_032955829.1"/>
</dbReference>
<dbReference type="PANTHER" id="PTHR10510">
    <property type="entry name" value="CYTOCHROME C OXIDASE POLYPEPTIDE 7A"/>
    <property type="match status" value="1"/>
</dbReference>
<protein>
    <submittedName>
        <fullName evidence="9">Cytochrome c oxidase subunit 7A1, mitochondrial-like</fullName>
    </submittedName>
</protein>
<evidence type="ECO:0000256" key="6">
    <source>
        <dbReference type="ARBA" id="ARBA00023136"/>
    </source>
</evidence>
<evidence type="ECO:0000313" key="8">
    <source>
        <dbReference type="Proteomes" id="UP001318040"/>
    </source>
</evidence>
<keyword evidence="5" id="KW-0496">Mitochondrion</keyword>
<evidence type="ECO:0000256" key="1">
    <source>
        <dbReference type="ARBA" id="ARBA00004273"/>
    </source>
</evidence>
<feature type="transmembrane region" description="Helical" evidence="7">
    <location>
        <begin position="50"/>
        <end position="75"/>
    </location>
</feature>
<dbReference type="GeneID" id="116943192"/>
<dbReference type="GO" id="GO:0002082">
    <property type="term" value="P:regulation of oxidative phosphorylation"/>
    <property type="evidence" value="ECO:0007669"/>
    <property type="project" value="TreeGrafter"/>
</dbReference>
<keyword evidence="4" id="KW-0809">Transit peptide</keyword>
<dbReference type="Proteomes" id="UP001318040">
    <property type="component" value="Chromosome 17"/>
</dbReference>
<keyword evidence="8" id="KW-1185">Reference proteome</keyword>
<dbReference type="GO" id="GO:0097250">
    <property type="term" value="P:mitochondrial respirasome assembly"/>
    <property type="evidence" value="ECO:0007669"/>
    <property type="project" value="TreeGrafter"/>
</dbReference>
<evidence type="ECO:0000256" key="3">
    <source>
        <dbReference type="ARBA" id="ARBA00022792"/>
    </source>
</evidence>
<dbReference type="SUPFAM" id="SSF81419">
    <property type="entry name" value="Mitochondrial cytochrome c oxidase subunit VIIa"/>
    <property type="match status" value="1"/>
</dbReference>
<dbReference type="PANTHER" id="PTHR10510:SF11">
    <property type="entry name" value="CYTOCHROME C OXIDASE SUBUNIT 7A, MITOCHONDRIAL"/>
    <property type="match status" value="1"/>
</dbReference>
<dbReference type="FunFam" id="4.10.91.10:FF:000001">
    <property type="entry name" value="Cytochrome c oxidase subunit 7A1, mitochondrial"/>
    <property type="match status" value="1"/>
</dbReference>
<dbReference type="AlphaFoldDB" id="A0AAJ7T5Q6"/>
<evidence type="ECO:0000256" key="5">
    <source>
        <dbReference type="ARBA" id="ARBA00023128"/>
    </source>
</evidence>
<evidence type="ECO:0000256" key="2">
    <source>
        <dbReference type="ARBA" id="ARBA00009331"/>
    </source>
</evidence>
<evidence type="ECO:0000313" key="9">
    <source>
        <dbReference type="RefSeq" id="XP_032811720.1"/>
    </source>
</evidence>
<proteinExistence type="inferred from homology"/>
<keyword evidence="3" id="KW-0999">Mitochondrion inner membrane</keyword>
<accession>A0AAJ7T5Q6</accession>
<dbReference type="KEGG" id="pmrn:116943192"/>